<dbReference type="GeneID" id="101846767"/>
<gene>
    <name evidence="4" type="primary">LOC101846767</name>
</gene>
<dbReference type="Gene3D" id="3.90.180.10">
    <property type="entry name" value="Medium-chain alcohol dehydrogenases, catalytic domain"/>
    <property type="match status" value="1"/>
</dbReference>
<evidence type="ECO:0000313" key="4">
    <source>
        <dbReference type="RefSeq" id="XP_012943246.2"/>
    </source>
</evidence>
<sequence length="285" mass="30484">MSTMRAIQVSQFGGPEQLKLETVSVPVPKEGEVLIRVMAVGVNPFETHVRAGEFGPRNMPFTPGSDAAGFVEKVGTGVTEFKAGDRVYTTGTLSGSYAEFAIAIPQYMSHLSDRLSYAQGASIGIPYHTAYKALHLRAQAKPGETVLIHGGSGAVGIASIQAAKAFGLRVIATAGTKGGQDLVRQHGADAVFCHRGKGYMDKIKEYTENKGVDIILEMLADVNLHNDLDLLAVRARVVIIGCRGNIEINPRLTMLKETSIIGMGLMTGSDVSMLRVRKRGGREGE</sequence>
<keyword evidence="1" id="KW-0521">NADP</keyword>
<accession>A0ABM1A987</accession>
<evidence type="ECO:0000256" key="1">
    <source>
        <dbReference type="ARBA" id="ARBA00022857"/>
    </source>
</evidence>
<evidence type="ECO:0000313" key="3">
    <source>
        <dbReference type="Proteomes" id="UP000694888"/>
    </source>
</evidence>
<dbReference type="InterPro" id="IPR020843">
    <property type="entry name" value="ER"/>
</dbReference>
<dbReference type="InterPro" id="IPR013149">
    <property type="entry name" value="ADH-like_C"/>
</dbReference>
<dbReference type="RefSeq" id="XP_012943246.2">
    <property type="nucleotide sequence ID" value="XM_013087792.2"/>
</dbReference>
<dbReference type="Pfam" id="PF08240">
    <property type="entry name" value="ADH_N"/>
    <property type="match status" value="1"/>
</dbReference>
<evidence type="ECO:0000259" key="2">
    <source>
        <dbReference type="SMART" id="SM00829"/>
    </source>
</evidence>
<organism evidence="3 4">
    <name type="scientific">Aplysia californica</name>
    <name type="common">California sea hare</name>
    <dbReference type="NCBI Taxonomy" id="6500"/>
    <lineage>
        <taxon>Eukaryota</taxon>
        <taxon>Metazoa</taxon>
        <taxon>Spiralia</taxon>
        <taxon>Lophotrochozoa</taxon>
        <taxon>Mollusca</taxon>
        <taxon>Gastropoda</taxon>
        <taxon>Heterobranchia</taxon>
        <taxon>Euthyneura</taxon>
        <taxon>Tectipleura</taxon>
        <taxon>Aplysiida</taxon>
        <taxon>Aplysioidea</taxon>
        <taxon>Aplysiidae</taxon>
        <taxon>Aplysia</taxon>
    </lineage>
</organism>
<keyword evidence="3" id="KW-1185">Reference proteome</keyword>
<dbReference type="PANTHER" id="PTHR44154">
    <property type="entry name" value="QUINONE OXIDOREDUCTASE"/>
    <property type="match status" value="1"/>
</dbReference>
<dbReference type="InterPro" id="IPR036291">
    <property type="entry name" value="NAD(P)-bd_dom_sf"/>
</dbReference>
<dbReference type="InterPro" id="IPR011032">
    <property type="entry name" value="GroES-like_sf"/>
</dbReference>
<dbReference type="Pfam" id="PF00107">
    <property type="entry name" value="ADH_zinc_N"/>
    <property type="match status" value="1"/>
</dbReference>
<dbReference type="CDD" id="cd08253">
    <property type="entry name" value="zeta_crystallin"/>
    <property type="match status" value="1"/>
</dbReference>
<dbReference type="Gene3D" id="3.40.50.720">
    <property type="entry name" value="NAD(P)-binding Rossmann-like Domain"/>
    <property type="match status" value="1"/>
</dbReference>
<dbReference type="SMART" id="SM00829">
    <property type="entry name" value="PKS_ER"/>
    <property type="match status" value="1"/>
</dbReference>
<proteinExistence type="predicted"/>
<dbReference type="PANTHER" id="PTHR44154:SF1">
    <property type="entry name" value="QUINONE OXIDOREDUCTASE"/>
    <property type="match status" value="1"/>
</dbReference>
<dbReference type="InterPro" id="IPR013154">
    <property type="entry name" value="ADH-like_N"/>
</dbReference>
<dbReference type="SUPFAM" id="SSF51735">
    <property type="entry name" value="NAD(P)-binding Rossmann-fold domains"/>
    <property type="match status" value="1"/>
</dbReference>
<protein>
    <submittedName>
        <fullName evidence="4">Quinone oxidoreductase</fullName>
    </submittedName>
</protein>
<reference evidence="4" key="1">
    <citation type="submission" date="2025-08" db="UniProtKB">
        <authorList>
            <consortium name="RefSeq"/>
        </authorList>
    </citation>
    <scope>IDENTIFICATION</scope>
</reference>
<dbReference type="Proteomes" id="UP000694888">
    <property type="component" value="Unplaced"/>
</dbReference>
<dbReference type="InterPro" id="IPR051603">
    <property type="entry name" value="Zinc-ADH_QOR/CCCR"/>
</dbReference>
<name>A0ABM1A987_APLCA</name>
<dbReference type="SUPFAM" id="SSF50129">
    <property type="entry name" value="GroES-like"/>
    <property type="match status" value="1"/>
</dbReference>
<feature type="domain" description="Enoyl reductase (ER)" evidence="2">
    <location>
        <begin position="13"/>
        <end position="274"/>
    </location>
</feature>